<keyword evidence="11" id="KW-1035">Host cytoplasm</keyword>
<dbReference type="EMBL" id="U43435">
    <property type="protein sequence ID" value="AAD10459.1"/>
    <property type="molecule type" value="Genomic_RNA"/>
</dbReference>
<evidence type="ECO:0000256" key="8">
    <source>
        <dbReference type="ARBA" id="ARBA00022844"/>
    </source>
</evidence>
<evidence type="ECO:0000256" key="9">
    <source>
        <dbReference type="ARBA" id="ARBA00022884"/>
    </source>
</evidence>
<evidence type="ECO:0000256" key="1">
    <source>
        <dbReference type="ARBA" id="ARBA00004192"/>
    </source>
</evidence>
<evidence type="ECO:0000313" key="15">
    <source>
        <dbReference type="EMBL" id="AAD10459.1"/>
    </source>
</evidence>
<dbReference type="Gene3D" id="1.10.3570.10">
    <property type="entry name" value="Rhabdovirus nucleocapsid protein like domain"/>
    <property type="match status" value="1"/>
</dbReference>
<comment type="similarity">
    <text evidence="3">Belongs to the lyssavirus nucleocapsid protein family.</text>
</comment>
<feature type="non-terminal residue" evidence="15">
    <location>
        <position position="481"/>
    </location>
</feature>
<evidence type="ECO:0000256" key="3">
    <source>
        <dbReference type="ARBA" id="ARBA00007075"/>
    </source>
</evidence>
<keyword evidence="7" id="KW-0167">Capsid protein</keyword>
<keyword evidence="12" id="KW-0687">Ribonucleoprotein</keyword>
<accession>Q9WJX7</accession>
<evidence type="ECO:0000256" key="6">
    <source>
        <dbReference type="ARBA" id="ARBA00022553"/>
    </source>
</evidence>
<dbReference type="Pfam" id="PF00945">
    <property type="entry name" value="Rhabdo_ncap"/>
    <property type="match status" value="2"/>
</dbReference>
<dbReference type="Gene3D" id="1.10.3610.10">
    <property type="entry name" value="Nucleoprotein"/>
    <property type="match status" value="1"/>
</dbReference>
<dbReference type="GO" id="GO:0019029">
    <property type="term" value="C:helical viral capsid"/>
    <property type="evidence" value="ECO:0007669"/>
    <property type="project" value="UniProtKB-KW"/>
</dbReference>
<dbReference type="GO" id="GO:0030430">
    <property type="term" value="C:host cell cytoplasm"/>
    <property type="evidence" value="ECO:0007669"/>
    <property type="project" value="UniProtKB-SubCell"/>
</dbReference>
<dbReference type="GO" id="GO:1990904">
    <property type="term" value="C:ribonucleoprotein complex"/>
    <property type="evidence" value="ECO:0007669"/>
    <property type="project" value="UniProtKB-KW"/>
</dbReference>
<feature type="domain" description="Rhabdovirus nucleocapsid" evidence="14">
    <location>
        <begin position="11"/>
        <end position="71"/>
    </location>
</feature>
<keyword evidence="8" id="KW-0946">Virion</keyword>
<keyword evidence="5" id="KW-1139">Helical capsid protein</keyword>
<dbReference type="InterPro" id="IPR035961">
    <property type="entry name" value="Rhabdovirus_nucleoprotein-like"/>
</dbReference>
<dbReference type="GO" id="GO:0003723">
    <property type="term" value="F:RNA binding"/>
    <property type="evidence" value="ECO:0007669"/>
    <property type="project" value="UniProtKB-KW"/>
</dbReference>
<evidence type="ECO:0000256" key="12">
    <source>
        <dbReference type="ARBA" id="ARBA00023274"/>
    </source>
</evidence>
<dbReference type="InterPro" id="IPR023331">
    <property type="entry name" value="Rhabdovirus_ncapsid_C"/>
</dbReference>
<proteinExistence type="inferred from homology"/>
<evidence type="ECO:0000256" key="10">
    <source>
        <dbReference type="ARBA" id="ARBA00023086"/>
    </source>
</evidence>
<dbReference type="SUPFAM" id="SSF140809">
    <property type="entry name" value="Rhabdovirus nucleoprotein-like"/>
    <property type="match status" value="1"/>
</dbReference>
<feature type="domain" description="Rhabdovirus nucleocapsid" evidence="14">
    <location>
        <begin position="97"/>
        <end position="459"/>
    </location>
</feature>
<dbReference type="InterPro" id="IPR023330">
    <property type="entry name" value="Rhabdovirus_ncapsid_N"/>
</dbReference>
<dbReference type="InterPro" id="IPR000448">
    <property type="entry name" value="Rhabdo_ncapsid"/>
</dbReference>
<dbReference type="GO" id="GO:0019013">
    <property type="term" value="C:viral nucleocapsid"/>
    <property type="evidence" value="ECO:0007669"/>
    <property type="project" value="UniProtKB-KW"/>
</dbReference>
<evidence type="ECO:0000256" key="13">
    <source>
        <dbReference type="ARBA" id="ARBA00033344"/>
    </source>
</evidence>
<reference evidence="15" key="1">
    <citation type="submission" date="1995-12" db="EMBL/GenBank/DDBJ databases">
        <title>Evolution of the nucleoprotein gene and host range of old world rabies virus.</title>
        <authorList>
            <person name="Bourhy H."/>
            <person name="Kissi B."/>
            <person name="Kulonen K."/>
            <person name="Tordo N."/>
            <person name="Audry L."/>
            <person name="Stohr K."/>
        </authorList>
    </citation>
    <scope>NUCLEOTIDE SEQUENCE</scope>
    <source>
        <strain evidence="15">9004FRA</strain>
    </source>
</reference>
<evidence type="ECO:0000256" key="11">
    <source>
        <dbReference type="ARBA" id="ARBA00023200"/>
    </source>
</evidence>
<keyword evidence="6" id="KW-0597">Phosphoprotein</keyword>
<sequence>MDADKIVFKVNNQVVSLKPEIIVDQYEYKYPAIKDLKKPCITLGKAPDLNKAYKSVLSGMNAAKLDPEGLNNSVPKIYRLCISIMKKTNTPPFEPSQIDDVCSYLAAAMQFFEGTCPEDWTSYGILIARKGAKITPDSLVEIKRTDVEGNWALTGGMELTRDPTVAEHASLVGLLLSLYRLSKISGQNTGNYKTNIADRIEQIFETAPFVKIVEHHTLMTTHKMCANWSTIPNFRFLAGTYDMFFSRIEHLYSAIRVGTVVTAYEDCSGLVSFTGFIKQINLTAREAILYFFHKNFEEEIRRMFEPGQETAVPHSYFIHFRSLGLSGKSPYSSNAVGHVFNLIHFVGCYMGQVRSLNATVIAACAPHEMSVLGGYLGEEFFGKGTFERRFFRDEKELQEYEAAELTKTDVALADDGTVNSDDEDYFSGETRSPEAVYTRIMMNGGRLKRSHIRRYVSVSSNHQARPNSFADFLNKTYSNDS</sequence>
<evidence type="ECO:0000256" key="4">
    <source>
        <dbReference type="ARBA" id="ARBA00014389"/>
    </source>
</evidence>
<evidence type="ECO:0000259" key="14">
    <source>
        <dbReference type="Pfam" id="PF00945"/>
    </source>
</evidence>
<evidence type="ECO:0000256" key="5">
    <source>
        <dbReference type="ARBA" id="ARBA00022497"/>
    </source>
</evidence>
<evidence type="ECO:0000256" key="7">
    <source>
        <dbReference type="ARBA" id="ARBA00022561"/>
    </source>
</evidence>
<keyword evidence="9" id="KW-0694">RNA-binding</keyword>
<comment type="subcellular location">
    <subcellularLocation>
        <location evidence="1">Host cytoplasm</location>
    </subcellularLocation>
    <subcellularLocation>
        <location evidence="2">Virion</location>
    </subcellularLocation>
</comment>
<protein>
    <recommendedName>
        <fullName evidence="4">Nucleoprotein</fullName>
    </recommendedName>
    <alternativeName>
        <fullName evidence="13">Nucleocapsid protein</fullName>
    </alternativeName>
</protein>
<keyword evidence="10 15" id="KW-0543">Viral nucleoprotein</keyword>
<evidence type="ECO:0000256" key="2">
    <source>
        <dbReference type="ARBA" id="ARBA00004328"/>
    </source>
</evidence>
<name>Q9WJX7_RABV</name>
<organism evidence="15">
    <name type="scientific">Rabies virus</name>
    <name type="common">RABV</name>
    <name type="synonym">Lyssavirus rabies</name>
    <dbReference type="NCBI Taxonomy" id="11292"/>
    <lineage>
        <taxon>Viruses</taxon>
        <taxon>Riboviria</taxon>
        <taxon>Orthornavirae</taxon>
        <taxon>Negarnaviricota</taxon>
        <taxon>Haploviricotina</taxon>
        <taxon>Monjiviricetes</taxon>
        <taxon>Mononegavirales</taxon>
        <taxon>Rhabdoviridae</taxon>
        <taxon>Alpharhabdovirinae</taxon>
        <taxon>Lyssavirus</taxon>
    </lineage>
</organism>